<gene>
    <name evidence="4" type="ORF">QO034_10265</name>
</gene>
<dbReference type="SUPFAM" id="SSF52540">
    <property type="entry name" value="P-loop containing nucleoside triphosphate hydrolases"/>
    <property type="match status" value="1"/>
</dbReference>
<dbReference type="InterPro" id="IPR041699">
    <property type="entry name" value="AAA_32"/>
</dbReference>
<dbReference type="Pfam" id="PF20437">
    <property type="entry name" value="LonC_helical"/>
    <property type="match status" value="1"/>
</dbReference>
<evidence type="ECO:0000259" key="3">
    <source>
        <dbReference type="PROSITE" id="PS51786"/>
    </source>
</evidence>
<dbReference type="Gene3D" id="1.10.8.60">
    <property type="match status" value="1"/>
</dbReference>
<dbReference type="SUPFAM" id="SSF54211">
    <property type="entry name" value="Ribosomal protein S5 domain 2-like"/>
    <property type="match status" value="1"/>
</dbReference>
<protein>
    <recommendedName>
        <fullName evidence="2">endopeptidase La</fullName>
        <ecNumber evidence="2">3.4.21.53</ecNumber>
    </recommendedName>
</protein>
<accession>A0ABT7FEF0</accession>
<dbReference type="Pfam" id="PF13654">
    <property type="entry name" value="AAA_32"/>
    <property type="match status" value="1"/>
</dbReference>
<dbReference type="InterPro" id="IPR014721">
    <property type="entry name" value="Ribsml_uS5_D2-typ_fold_subgr"/>
</dbReference>
<dbReference type="RefSeq" id="WP_284485437.1">
    <property type="nucleotide sequence ID" value="NZ_JASNJE010000010.1"/>
</dbReference>
<organism evidence="4 5">
    <name type="scientific">Sedimentitalea xiamensis</name>
    <dbReference type="NCBI Taxonomy" id="3050037"/>
    <lineage>
        <taxon>Bacteria</taxon>
        <taxon>Pseudomonadati</taxon>
        <taxon>Pseudomonadota</taxon>
        <taxon>Alphaproteobacteria</taxon>
        <taxon>Rhodobacterales</taxon>
        <taxon>Paracoccaceae</taxon>
        <taxon>Sedimentitalea</taxon>
    </lineage>
</organism>
<feature type="domain" description="Lon proteolytic" evidence="3">
    <location>
        <begin position="578"/>
        <end position="773"/>
    </location>
</feature>
<sequence>MTHAPDQSDGDPAALKPEALRRTCDPARLGFDTTDGLTSDPALLGQDRAMEAINLSAAIARKEFNLFVLGPEGSGRHHAVMTLLGEAARKRPVPSDWIYVNNFDAPHRPHAIEMPPGSAPRFKSAMQDLVDDLAHEIPAMFESEEYQAQARAINEEFGERHETPISEFAEEALKQEVALLRTPVGFMLAAIVDGKPITPEVYNKLDPEKREEIDAKVHALEERLAEILKLGPNLEKEHRQRMEKLHASMAEKAVSTRMKEVLTEFAGIPKVADYLENTRNDMISNAEVFLIRPENESDGPFPQAIRKYHSESQFDRYAVNVMVSHAEEDSAGASVVTEDLPTIGHLNGRIEYLSQMGTLVTNFTLIKPGALHRANQGFLVLDARQVLSEPYAWDALKRCLQTRAITITSMADRLGLSSTISLEPDPIPLDVRVVLIGDRKLHMLLQLLDPDFDDLFKLQADFEDDLPRDDDSTGRYARVIAGHADRLGLLPLTAGAVAAVLDHAVRLADDASKFTLRISALADMMSEADQYARQAGRDTVTEAEIARAIAQADRRASRIRDRIHEATMRDTIMIDTVGSAVGQINGLSVLGIGKYSFGRPARISATVRMGSGKFIDIEREVELGGPLHSKGVLILSGFLASRFARDVPMSLQASLVFEQSYGGVDGDSASSAELYALLSALSGLPLRQDLAVTGSVSQTGLVQAIGGVNEKIEGFFDLCNARGLSGTQGVLIPAANSQNLMLRAEVVEAAAAGRFHVYPVKTIDQGIAILTGTAAGERGPDGTFPENSVNGRVESRLRRFAEDRRRFAARGESPDGGGA</sequence>
<evidence type="ECO:0000256" key="2">
    <source>
        <dbReference type="PROSITE-ProRule" id="PRU01122"/>
    </source>
</evidence>
<keyword evidence="2" id="KW-0720">Serine protease</keyword>
<keyword evidence="1 2" id="KW-0645">Protease</keyword>
<dbReference type="PRINTS" id="PR00830">
    <property type="entry name" value="ENDOLAPTASE"/>
</dbReference>
<dbReference type="Gene3D" id="3.30.230.10">
    <property type="match status" value="1"/>
</dbReference>
<comment type="similarity">
    <text evidence="2">Belongs to the peptidase S16 family.</text>
</comment>
<name>A0ABT7FEF0_9RHOB</name>
<keyword evidence="2" id="KW-0378">Hydrolase</keyword>
<feature type="active site" evidence="2">
    <location>
        <position position="711"/>
    </location>
</feature>
<dbReference type="Gene3D" id="3.40.50.300">
    <property type="entry name" value="P-loop containing nucleotide triphosphate hydrolases"/>
    <property type="match status" value="2"/>
</dbReference>
<dbReference type="PROSITE" id="PS51786">
    <property type="entry name" value="LON_PROTEOLYTIC"/>
    <property type="match status" value="1"/>
</dbReference>
<dbReference type="InterPro" id="IPR008269">
    <property type="entry name" value="Lon_proteolytic"/>
</dbReference>
<dbReference type="EMBL" id="JASNJE010000010">
    <property type="protein sequence ID" value="MDK3073495.1"/>
    <property type="molecule type" value="Genomic_DNA"/>
</dbReference>
<evidence type="ECO:0000256" key="1">
    <source>
        <dbReference type="ARBA" id="ARBA00022670"/>
    </source>
</evidence>
<comment type="catalytic activity">
    <reaction evidence="2">
        <text>Hydrolysis of proteins in presence of ATP.</text>
        <dbReference type="EC" id="3.4.21.53"/>
    </reaction>
</comment>
<feature type="active site" evidence="2">
    <location>
        <position position="668"/>
    </location>
</feature>
<reference evidence="4 5" key="1">
    <citation type="submission" date="2023-05" db="EMBL/GenBank/DDBJ databases">
        <title>Sedimentitalea sp. nov. JM2-8.</title>
        <authorList>
            <person name="Huang J."/>
        </authorList>
    </citation>
    <scope>NUCLEOTIDE SEQUENCE [LARGE SCALE GENOMIC DNA]</scope>
    <source>
        <strain evidence="4 5">JM2-8</strain>
    </source>
</reference>
<dbReference type="Proteomes" id="UP001227126">
    <property type="component" value="Unassembled WGS sequence"/>
</dbReference>
<dbReference type="EC" id="3.4.21.53" evidence="2"/>
<dbReference type="InterPro" id="IPR020568">
    <property type="entry name" value="Ribosomal_Su5_D2-typ_SF"/>
</dbReference>
<dbReference type="InterPro" id="IPR046844">
    <property type="entry name" value="Lon-like_helical"/>
</dbReference>
<dbReference type="InterPro" id="IPR046843">
    <property type="entry name" value="LonB_AAA-LID"/>
</dbReference>
<dbReference type="InterPro" id="IPR027065">
    <property type="entry name" value="Lon_Prtase"/>
</dbReference>
<evidence type="ECO:0000313" key="5">
    <source>
        <dbReference type="Proteomes" id="UP001227126"/>
    </source>
</evidence>
<dbReference type="Pfam" id="PF05362">
    <property type="entry name" value="Lon_C"/>
    <property type="match status" value="1"/>
</dbReference>
<dbReference type="Pfam" id="PF20436">
    <property type="entry name" value="LonB_AAA-LID"/>
    <property type="match status" value="1"/>
</dbReference>
<keyword evidence="5" id="KW-1185">Reference proteome</keyword>
<dbReference type="InterPro" id="IPR027417">
    <property type="entry name" value="P-loop_NTPase"/>
</dbReference>
<dbReference type="PANTHER" id="PTHR10046">
    <property type="entry name" value="ATP DEPENDENT LON PROTEASE FAMILY MEMBER"/>
    <property type="match status" value="1"/>
</dbReference>
<evidence type="ECO:0000313" key="4">
    <source>
        <dbReference type="EMBL" id="MDK3073495.1"/>
    </source>
</evidence>
<comment type="caution">
    <text evidence="4">The sequence shown here is derived from an EMBL/GenBank/DDBJ whole genome shotgun (WGS) entry which is preliminary data.</text>
</comment>
<proteinExistence type="inferred from homology"/>